<organism evidence="1">
    <name type="scientific">Roseburia intestinalis</name>
    <dbReference type="NCBI Taxonomy" id="166486"/>
    <lineage>
        <taxon>Bacteria</taxon>
        <taxon>Bacillati</taxon>
        <taxon>Bacillota</taxon>
        <taxon>Clostridia</taxon>
        <taxon>Lachnospirales</taxon>
        <taxon>Lachnospiraceae</taxon>
        <taxon>Roseburia</taxon>
    </lineage>
</organism>
<protein>
    <submittedName>
        <fullName evidence="1">Uncharacterized protein</fullName>
    </submittedName>
</protein>
<gene>
    <name evidence="1" type="ORF">RILFYP67_02701</name>
</gene>
<name>A0A6N3GIX7_9FIRM</name>
<reference evidence="1" key="1">
    <citation type="submission" date="2019-11" db="EMBL/GenBank/DDBJ databases">
        <authorList>
            <person name="Feng L."/>
        </authorList>
    </citation>
    <scope>NUCLEOTIDE SEQUENCE</scope>
    <source>
        <strain evidence="1">RintestinalisLFYP67</strain>
    </source>
</reference>
<accession>A0A6N3GIX7</accession>
<sequence length="908" mass="104886">MQGTRLKEKVNIFISSNCGGRYTLVREALRLLLLETGMCEVYMFEEEGATTSDVVSSYMRRLERSDIIVFLIDNKDGIGEGTMKEVKRGRELKKKSLFLFCDENEKEATELQKEIIGMPNGEKFKVISQFAKFPEIAYESVINDIIDTYLSYCNAKVARIEAETDSANPVENTVGDIRTILNKDAFKGCNYTKWLLNSEVIIGRDYPKKIDTFDRLCGELLEVILGNKAVEDIDFDGIKKYVKDMHEPGNLQKAIIYRLDAMESYWNGEINKAISYLVKALNIALGTKKIPRWFINDIAIDLRNMNVIINQERNVIEYSPQGQDVINESDEPVFFPVVDRFSSNFYENVAKGMLENAIESPFTIRFGGVDYILDQIVDIYVAALLYGSIVHTSMIREKTVSYLQGLCLQYRDHKILVTTIKLLLIVGDEKKLSKFIEAYGICTDNVTSEDVSDWIEAVSRIKIKYRRINSLCLLFGFWGSYFSDKQFEDMATNLKSEILTWADEQYAGDLISKVYLSALERNQYRISQSDVLEVAYCFKEKKLRRWYDNIFGLLSRIRLDKIGTTEINRYMSWLIGCINDDEIRKQCHKLPAAVQNVRLQREDVSLLDEVVKEKYEHFYNKEYSLNVFEHDLEETNIHIDRLIECIESQNETQGKGGCYSEYVTNPYRTIENILTMGKVKVRVNEIEKILRAAIGTLMAERQTLSSKMDAWKLITIIFMRYPNAKCVKVANEDINQNIDVFLQGKDVLLVAGYNESSLQIAFQFWKMFTNQNCELEVIEAFSNIAKNDDAKIITILGYLYSLLTECEKLGLSIKNSKYMLQSLLEFSRNENSEVRFYAYISLIKLININEECEKLILKRLSEAMDNEVYKNKVAIVSRVSNKKGKQIEYIISKGKVDNHFWVRNVANR</sequence>
<proteinExistence type="predicted"/>
<dbReference type="EMBL" id="CACRUM010000083">
    <property type="protein sequence ID" value="VYU63579.1"/>
    <property type="molecule type" value="Genomic_DNA"/>
</dbReference>
<evidence type="ECO:0000313" key="1">
    <source>
        <dbReference type="EMBL" id="VYU63579.1"/>
    </source>
</evidence>
<dbReference type="AlphaFoldDB" id="A0A6N3GIX7"/>
<dbReference type="RefSeq" id="WP_118017655.1">
    <property type="nucleotide sequence ID" value="NZ_CACRUM010000083.1"/>
</dbReference>